<organism evidence="2 3">
    <name type="scientific">Hyalella azteca</name>
    <name type="common">Amphipod</name>
    <dbReference type="NCBI Taxonomy" id="294128"/>
    <lineage>
        <taxon>Eukaryota</taxon>
        <taxon>Metazoa</taxon>
        <taxon>Ecdysozoa</taxon>
        <taxon>Arthropoda</taxon>
        <taxon>Crustacea</taxon>
        <taxon>Multicrustacea</taxon>
        <taxon>Malacostraca</taxon>
        <taxon>Eumalacostraca</taxon>
        <taxon>Peracarida</taxon>
        <taxon>Amphipoda</taxon>
        <taxon>Senticaudata</taxon>
        <taxon>Talitrida</taxon>
        <taxon>Talitroidea</taxon>
        <taxon>Hyalellidae</taxon>
        <taxon>Hyalella</taxon>
    </lineage>
</organism>
<keyword evidence="1" id="KW-1133">Transmembrane helix</keyword>
<dbReference type="KEGG" id="hazt:125179482"/>
<dbReference type="RefSeq" id="XP_047741390.1">
    <property type="nucleotide sequence ID" value="XM_047885434.1"/>
</dbReference>
<feature type="transmembrane region" description="Helical" evidence="1">
    <location>
        <begin position="45"/>
        <end position="69"/>
    </location>
</feature>
<protein>
    <submittedName>
        <fullName evidence="3">Uncharacterized protein LOC125179482</fullName>
    </submittedName>
</protein>
<feature type="transmembrane region" description="Helical" evidence="1">
    <location>
        <begin position="119"/>
        <end position="143"/>
    </location>
</feature>
<accession>A0A979FVV1</accession>
<sequence length="189" mass="20375">MHDGSDFKAYGFFHDDISCDQENAAVATERQRACYRLSLPTSCTVIAASLLLATAVKSLVIAAAYHGGVLESECCVPQHRVLAGLLVGIMELLLFFSSGLWLCAAVIRHNVSALFVPPFVMLMLLAAVNVTLAVLMLVSGVWLDVFVRAVIAFVVDQQLLMEGLTERPPPAVLLGVSLHPDSPVRELTV</sequence>
<reference evidence="3" key="1">
    <citation type="submission" date="2025-08" db="UniProtKB">
        <authorList>
            <consortium name="RefSeq"/>
        </authorList>
    </citation>
    <scope>IDENTIFICATION</scope>
    <source>
        <tissue evidence="3">Whole organism</tissue>
    </source>
</reference>
<proteinExistence type="predicted"/>
<keyword evidence="1" id="KW-0812">Transmembrane</keyword>
<evidence type="ECO:0000313" key="2">
    <source>
        <dbReference type="Proteomes" id="UP000694843"/>
    </source>
</evidence>
<keyword evidence="2" id="KW-1185">Reference proteome</keyword>
<feature type="transmembrane region" description="Helical" evidence="1">
    <location>
        <begin position="81"/>
        <end position="107"/>
    </location>
</feature>
<evidence type="ECO:0000313" key="3">
    <source>
        <dbReference type="RefSeq" id="XP_047741390.1"/>
    </source>
</evidence>
<dbReference type="GeneID" id="125179482"/>
<evidence type="ECO:0000256" key="1">
    <source>
        <dbReference type="SAM" id="Phobius"/>
    </source>
</evidence>
<gene>
    <name evidence="3" type="primary">LOC125179482</name>
</gene>
<name>A0A979FVV1_HYAAZ</name>
<dbReference type="Proteomes" id="UP000694843">
    <property type="component" value="Unplaced"/>
</dbReference>
<dbReference type="AlphaFoldDB" id="A0A979FVV1"/>
<keyword evidence="1" id="KW-0472">Membrane</keyword>